<comment type="similarity">
    <text evidence="2 6">Belongs to the SURF1 family.</text>
</comment>
<protein>
    <recommendedName>
        <fullName evidence="6">SURF1-like protein</fullName>
    </recommendedName>
</protein>
<evidence type="ECO:0000256" key="2">
    <source>
        <dbReference type="ARBA" id="ARBA00007165"/>
    </source>
</evidence>
<keyword evidence="4 6" id="KW-1133">Transmembrane helix</keyword>
<sequence length="274" mass="29250">MRSPLLRPRWLGIHLLALLAVLGCLTLGAWQYERAKEPGREVVTNPVEDLANATDIGATLEPGGYMPQDKANEAVRATGEYDAEAQLLAPSLSPEGEEGYSVIAPLVTESDVAVVVNRGWIPEDAGGPDAGPSALPALPEGEVAVTGWLMQPQDEASKGYSAMSVPEGQIARIAPALLVNEWPYRLYEGYINLAEQDPASEEAGSAVQPRELPPPEPPQEISWNFKNLSYAAQWAVFAVAAAAFWISLVRRELVDRRSGTPEGTQPSAVGAGAD</sequence>
<accession>A0A852TQ59</accession>
<comment type="caution">
    <text evidence="6">Lacks conserved residue(s) required for the propagation of feature annotation.</text>
</comment>
<evidence type="ECO:0000256" key="5">
    <source>
        <dbReference type="ARBA" id="ARBA00023136"/>
    </source>
</evidence>
<evidence type="ECO:0000313" key="8">
    <source>
        <dbReference type="EMBL" id="NYE44962.1"/>
    </source>
</evidence>
<dbReference type="GO" id="GO:0005886">
    <property type="term" value="C:plasma membrane"/>
    <property type="evidence" value="ECO:0007669"/>
    <property type="project" value="UniProtKB-SubCell"/>
</dbReference>
<reference evidence="8 9" key="1">
    <citation type="submission" date="2020-07" db="EMBL/GenBank/DDBJ databases">
        <title>Sequencing the genomes of 1000 actinobacteria strains.</title>
        <authorList>
            <person name="Klenk H.-P."/>
        </authorList>
    </citation>
    <scope>NUCLEOTIDE SEQUENCE [LARGE SCALE GENOMIC DNA]</scope>
    <source>
        <strain evidence="8 9">CXB654</strain>
    </source>
</reference>
<comment type="subcellular location">
    <subcellularLocation>
        <location evidence="6">Cell membrane</location>
        <topology evidence="6">Multi-pass membrane protein</topology>
    </subcellularLocation>
    <subcellularLocation>
        <location evidence="1">Membrane</location>
    </subcellularLocation>
</comment>
<comment type="caution">
    <text evidence="8">The sequence shown here is derived from an EMBL/GenBank/DDBJ whole genome shotgun (WGS) entry which is preliminary data.</text>
</comment>
<evidence type="ECO:0000256" key="4">
    <source>
        <dbReference type="ARBA" id="ARBA00022989"/>
    </source>
</evidence>
<keyword evidence="9" id="KW-1185">Reference proteome</keyword>
<keyword evidence="5 6" id="KW-0472">Membrane</keyword>
<proteinExistence type="inferred from homology"/>
<organism evidence="8 9">
    <name type="scientific">Spinactinospora alkalitolerans</name>
    <dbReference type="NCBI Taxonomy" id="687207"/>
    <lineage>
        <taxon>Bacteria</taxon>
        <taxon>Bacillati</taxon>
        <taxon>Actinomycetota</taxon>
        <taxon>Actinomycetes</taxon>
        <taxon>Streptosporangiales</taxon>
        <taxon>Nocardiopsidaceae</taxon>
        <taxon>Spinactinospora</taxon>
    </lineage>
</organism>
<dbReference type="PROSITE" id="PS50895">
    <property type="entry name" value="SURF1"/>
    <property type="match status" value="1"/>
</dbReference>
<dbReference type="EMBL" id="JACCCC010000001">
    <property type="protein sequence ID" value="NYE44962.1"/>
    <property type="molecule type" value="Genomic_DNA"/>
</dbReference>
<evidence type="ECO:0000256" key="6">
    <source>
        <dbReference type="RuleBase" id="RU363076"/>
    </source>
</evidence>
<gene>
    <name evidence="8" type="ORF">HDA32_000082</name>
</gene>
<dbReference type="Proteomes" id="UP000589036">
    <property type="component" value="Unassembled WGS sequence"/>
</dbReference>
<dbReference type="Pfam" id="PF02104">
    <property type="entry name" value="SURF1"/>
    <property type="match status" value="1"/>
</dbReference>
<dbReference type="PANTHER" id="PTHR23427:SF2">
    <property type="entry name" value="SURFEIT LOCUS PROTEIN 1"/>
    <property type="match status" value="1"/>
</dbReference>
<dbReference type="RefSeq" id="WP_179641267.1">
    <property type="nucleotide sequence ID" value="NZ_BAAAYY010000005.1"/>
</dbReference>
<keyword evidence="6" id="KW-1003">Cell membrane</keyword>
<dbReference type="InterPro" id="IPR045214">
    <property type="entry name" value="Surf1/Surf4"/>
</dbReference>
<name>A0A852TQ59_9ACTN</name>
<evidence type="ECO:0000313" key="9">
    <source>
        <dbReference type="Proteomes" id="UP000589036"/>
    </source>
</evidence>
<keyword evidence="3 6" id="KW-0812">Transmembrane</keyword>
<feature type="transmembrane region" description="Helical" evidence="6">
    <location>
        <begin position="228"/>
        <end position="248"/>
    </location>
</feature>
<feature type="region of interest" description="Disordered" evidence="7">
    <location>
        <begin position="198"/>
        <end position="219"/>
    </location>
</feature>
<dbReference type="InterPro" id="IPR002994">
    <property type="entry name" value="Surf1/Shy1"/>
</dbReference>
<evidence type="ECO:0000256" key="7">
    <source>
        <dbReference type="SAM" id="MobiDB-lite"/>
    </source>
</evidence>
<evidence type="ECO:0000256" key="3">
    <source>
        <dbReference type="ARBA" id="ARBA00022692"/>
    </source>
</evidence>
<dbReference type="CDD" id="cd06662">
    <property type="entry name" value="SURF1"/>
    <property type="match status" value="1"/>
</dbReference>
<dbReference type="PANTHER" id="PTHR23427">
    <property type="entry name" value="SURFEIT LOCUS PROTEIN"/>
    <property type="match status" value="1"/>
</dbReference>
<evidence type="ECO:0000256" key="1">
    <source>
        <dbReference type="ARBA" id="ARBA00004370"/>
    </source>
</evidence>
<dbReference type="AlphaFoldDB" id="A0A852TQ59"/>
<dbReference type="PROSITE" id="PS51257">
    <property type="entry name" value="PROKAR_LIPOPROTEIN"/>
    <property type="match status" value="1"/>
</dbReference>